<dbReference type="Proteomes" id="UP000515135">
    <property type="component" value="Unplaced"/>
</dbReference>
<reference evidence="5" key="1">
    <citation type="submission" date="2025-08" db="UniProtKB">
        <authorList>
            <consortium name="RefSeq"/>
        </authorList>
    </citation>
    <scope>IDENTIFICATION</scope>
    <source>
        <tissue evidence="5">Gonad</tissue>
    </source>
</reference>
<evidence type="ECO:0000259" key="2">
    <source>
        <dbReference type="Pfam" id="PF13847"/>
    </source>
</evidence>
<dbReference type="Gene3D" id="1.10.10.10">
    <property type="entry name" value="Winged helix-like DNA-binding domain superfamily/Winged helix DNA-binding domain"/>
    <property type="match status" value="1"/>
</dbReference>
<proteinExistence type="predicted"/>
<dbReference type="GeneID" id="109473925"/>
<evidence type="ECO:0000313" key="4">
    <source>
        <dbReference type="Proteomes" id="UP000515135"/>
    </source>
</evidence>
<dbReference type="InterPro" id="IPR036388">
    <property type="entry name" value="WH-like_DNA-bd_sf"/>
</dbReference>
<dbReference type="InterPro" id="IPR025714">
    <property type="entry name" value="Methyltranfer_dom"/>
</dbReference>
<dbReference type="InterPro" id="IPR048711">
    <property type="entry name" value="WHD_Rv2258c"/>
</dbReference>
<feature type="domain" description="Methyltransferase" evidence="2">
    <location>
        <begin position="192"/>
        <end position="301"/>
    </location>
</feature>
<dbReference type="CDD" id="cd02440">
    <property type="entry name" value="AdoMet_MTases"/>
    <property type="match status" value="1"/>
</dbReference>
<name>A0A6P4ZEY3_BRABE</name>
<keyword evidence="4" id="KW-1185">Reference proteome</keyword>
<feature type="compositionally biased region" description="Polar residues" evidence="1">
    <location>
        <begin position="1"/>
        <end position="17"/>
    </location>
</feature>
<dbReference type="OrthoDB" id="506498at2759"/>
<dbReference type="InterPro" id="IPR053173">
    <property type="entry name" value="SAM-binding_MTase"/>
</dbReference>
<dbReference type="SUPFAM" id="SSF46785">
    <property type="entry name" value="Winged helix' DNA-binding domain"/>
    <property type="match status" value="1"/>
</dbReference>
<dbReference type="InterPro" id="IPR029063">
    <property type="entry name" value="SAM-dependent_MTases_sf"/>
</dbReference>
<sequence length="378" mass="41180">MGDNVDQQGAASTSPTDGQADETKAVFAQKIADTITSGFVTLSLAIGRRTGLFDVLARQEGPRSSHDIAAAAGLKERYVREWLGSMVTSRIIEVDTSSDIPRYFIPPHRAAVLAPTDGAEILRIAFSERVVHLGKVMDDLVECFKEDGPPGLPSSAYPDFQGWLQNVKGPLLDSTFIDKFLPTIPGLIEKLESGITVCDVGCASGYLLFLMARRFPNSTYYGIDVSTEAVSMARREAATKGITNVICDVVDATKLPEDWSEKFDYIVTLSTIHDVPAPERTLREIHRVLKPGGQYSMWERDAHTQPRDNIGVPKASMIYVISMMSCVPMSLHENGAALGAMWGQEEVLPMLKGVGFSDVKKLGIPGNQGAAHYLCSKQ</sequence>
<dbReference type="PANTHER" id="PTHR45128">
    <property type="entry name" value="METHYLTRANSFERASE TYPE 11"/>
    <property type="match status" value="1"/>
</dbReference>
<evidence type="ECO:0000256" key="1">
    <source>
        <dbReference type="SAM" id="MobiDB-lite"/>
    </source>
</evidence>
<dbReference type="Pfam" id="PF21320">
    <property type="entry name" value="WHD_Rv2258c"/>
    <property type="match status" value="1"/>
</dbReference>
<dbReference type="PANTHER" id="PTHR45128:SF1">
    <property type="entry name" value="S-ADENOSYLMETHIONINE-DEPENDENT METHYLTRANSFERASE RV2258C"/>
    <property type="match status" value="1"/>
</dbReference>
<dbReference type="Pfam" id="PF13847">
    <property type="entry name" value="Methyltransf_31"/>
    <property type="match status" value="1"/>
</dbReference>
<feature type="domain" description="S-adenosylmethionine-dependent methyltransferase Rv2258c-like winged HTH" evidence="3">
    <location>
        <begin position="39"/>
        <end position="114"/>
    </location>
</feature>
<accession>A0A6P4ZEY3</accession>
<evidence type="ECO:0000259" key="3">
    <source>
        <dbReference type="Pfam" id="PF21320"/>
    </source>
</evidence>
<gene>
    <name evidence="5" type="primary">LOC109473925</name>
</gene>
<feature type="region of interest" description="Disordered" evidence="1">
    <location>
        <begin position="1"/>
        <end position="21"/>
    </location>
</feature>
<dbReference type="RefSeq" id="XP_019629652.1">
    <property type="nucleotide sequence ID" value="XM_019774093.1"/>
</dbReference>
<dbReference type="Gene3D" id="3.40.50.150">
    <property type="entry name" value="Vaccinia Virus protein VP39"/>
    <property type="match status" value="1"/>
</dbReference>
<protein>
    <submittedName>
        <fullName evidence="5">Uncharacterized protein LOC109473925</fullName>
    </submittedName>
</protein>
<evidence type="ECO:0000313" key="5">
    <source>
        <dbReference type="RefSeq" id="XP_019629652.1"/>
    </source>
</evidence>
<dbReference type="KEGG" id="bbel:109473925"/>
<dbReference type="SUPFAM" id="SSF53335">
    <property type="entry name" value="S-adenosyl-L-methionine-dependent methyltransferases"/>
    <property type="match status" value="1"/>
</dbReference>
<dbReference type="AlphaFoldDB" id="A0A6P4ZEY3"/>
<organism evidence="4 5">
    <name type="scientific">Branchiostoma belcheri</name>
    <name type="common">Amphioxus</name>
    <dbReference type="NCBI Taxonomy" id="7741"/>
    <lineage>
        <taxon>Eukaryota</taxon>
        <taxon>Metazoa</taxon>
        <taxon>Chordata</taxon>
        <taxon>Cephalochordata</taxon>
        <taxon>Leptocardii</taxon>
        <taxon>Amphioxiformes</taxon>
        <taxon>Branchiostomatidae</taxon>
        <taxon>Branchiostoma</taxon>
    </lineage>
</organism>
<dbReference type="InterPro" id="IPR036390">
    <property type="entry name" value="WH_DNA-bd_sf"/>
</dbReference>